<evidence type="ECO:0000256" key="1">
    <source>
        <dbReference type="SAM" id="Phobius"/>
    </source>
</evidence>
<evidence type="ECO:0000313" key="2">
    <source>
        <dbReference type="EMBL" id="SJN47034.1"/>
    </source>
</evidence>
<keyword evidence="1" id="KW-0812">Transmembrane</keyword>
<feature type="transmembrane region" description="Helical" evidence="1">
    <location>
        <begin position="69"/>
        <end position="90"/>
    </location>
</feature>
<accession>A0A1R4KSK6</accession>
<reference evidence="2 3" key="1">
    <citation type="submission" date="2017-02" db="EMBL/GenBank/DDBJ databases">
        <authorList>
            <person name="Peterson S.W."/>
        </authorList>
    </citation>
    <scope>NUCLEOTIDE SEQUENCE [LARGE SCALE GENOMIC DNA]</scope>
    <source>
        <strain evidence="2 3">B Mb 05.01</strain>
    </source>
</reference>
<protein>
    <recommendedName>
        <fullName evidence="4">DUF3995 domain-containing protein</fullName>
    </recommendedName>
</protein>
<keyword evidence="1" id="KW-1133">Transmembrane helix</keyword>
<dbReference type="RefSeq" id="WP_087133131.1">
    <property type="nucleotide sequence ID" value="NZ_FUKO01000048.1"/>
</dbReference>
<keyword evidence="1" id="KW-0472">Membrane</keyword>
<evidence type="ECO:0000313" key="3">
    <source>
        <dbReference type="Proteomes" id="UP000196320"/>
    </source>
</evidence>
<keyword evidence="3" id="KW-1185">Reference proteome</keyword>
<dbReference type="InterPro" id="IPR025058">
    <property type="entry name" value="DUF3995"/>
</dbReference>
<feature type="transmembrane region" description="Helical" evidence="1">
    <location>
        <begin position="146"/>
        <end position="165"/>
    </location>
</feature>
<feature type="transmembrane region" description="Helical" evidence="1">
    <location>
        <begin position="21"/>
        <end position="49"/>
    </location>
</feature>
<organism evidence="2 3">
    <name type="scientific">Microbacterium esteraromaticum</name>
    <dbReference type="NCBI Taxonomy" id="57043"/>
    <lineage>
        <taxon>Bacteria</taxon>
        <taxon>Bacillati</taxon>
        <taxon>Actinomycetota</taxon>
        <taxon>Actinomycetes</taxon>
        <taxon>Micrococcales</taxon>
        <taxon>Microbacteriaceae</taxon>
        <taxon>Microbacterium</taxon>
    </lineage>
</organism>
<evidence type="ECO:0008006" key="4">
    <source>
        <dbReference type="Google" id="ProtNLM"/>
    </source>
</evidence>
<feature type="transmembrane region" description="Helical" evidence="1">
    <location>
        <begin position="102"/>
        <end position="126"/>
    </location>
</feature>
<gene>
    <name evidence="2" type="ORF">FM104_15590</name>
</gene>
<dbReference type="Pfam" id="PF13160">
    <property type="entry name" value="DUF3995"/>
    <property type="match status" value="1"/>
</dbReference>
<dbReference type="Proteomes" id="UP000196320">
    <property type="component" value="Unassembled WGS sequence"/>
</dbReference>
<sequence>MSAPIPTQTARRTAPGTPRRRIALLVGAAAGLIHTSFSLLWAAGGTLLLDTVGPWASTLAAADPTRLQLTFAILALVKASAALIPLLLLLPHPPLQRTITAISWIGGITLLAVSAWRIIGNLAILVQGAPYPAETDHLSLLWNTALWQPLFFIWGAALIIALIPLKSKREP</sequence>
<name>A0A1R4KSK6_9MICO</name>
<dbReference type="OrthoDB" id="3732080at2"/>
<dbReference type="AlphaFoldDB" id="A0A1R4KSK6"/>
<dbReference type="EMBL" id="FUKO01000048">
    <property type="protein sequence ID" value="SJN47034.1"/>
    <property type="molecule type" value="Genomic_DNA"/>
</dbReference>
<proteinExistence type="predicted"/>